<sequence>MPAGYAVQGEPAGPAGELTDRFSAHLPSGSWLMSGAVNGGMPTEAEIFIWHKPKGRFQFGVGLLAKPQTARWLLNYELQRQKGSAPSITVGVGLQEVGVGNPGIFATANWALTNFLKMPSSLYLGTGRRITLDGKTLDKSWVPLLGFSSQVAKGVSATVQMDGRKWHGVLSARAGEFRAGIFAFKFKTIGIIVGWRD</sequence>
<gene>
    <name evidence="1" type="ORF">M2350_000515</name>
</gene>
<evidence type="ECO:0000313" key="1">
    <source>
        <dbReference type="EMBL" id="MCS3918118.1"/>
    </source>
</evidence>
<evidence type="ECO:0000313" key="2">
    <source>
        <dbReference type="Proteomes" id="UP001204798"/>
    </source>
</evidence>
<dbReference type="RefSeq" id="WP_259093549.1">
    <property type="nucleotide sequence ID" value="NZ_CP130454.1"/>
</dbReference>
<keyword evidence="2" id="KW-1185">Reference proteome</keyword>
<proteinExistence type="predicted"/>
<reference evidence="1 2" key="1">
    <citation type="submission" date="2022-08" db="EMBL/GenBank/DDBJ databases">
        <title>Bacterial and archaeal communities from various locations to study Microbial Dark Matter (Phase II).</title>
        <authorList>
            <person name="Stepanauskas R."/>
        </authorList>
    </citation>
    <scope>NUCLEOTIDE SEQUENCE [LARGE SCALE GENOMIC DNA]</scope>
    <source>
        <strain evidence="1 2">PD1</strain>
    </source>
</reference>
<name>A0ABT2EME7_9BACT</name>
<dbReference type="EMBL" id="JANUCP010000001">
    <property type="protein sequence ID" value="MCS3918118.1"/>
    <property type="molecule type" value="Genomic_DNA"/>
</dbReference>
<accession>A0ABT2EME7</accession>
<organism evidence="1 2">
    <name type="scientific">Candidatus Fervidibacter sacchari</name>
    <dbReference type="NCBI Taxonomy" id="1448929"/>
    <lineage>
        <taxon>Bacteria</taxon>
        <taxon>Candidatus Fervidibacterota</taxon>
        <taxon>Candidatus Fervidibacter</taxon>
    </lineage>
</organism>
<comment type="caution">
    <text evidence="1">The sequence shown here is derived from an EMBL/GenBank/DDBJ whole genome shotgun (WGS) entry which is preliminary data.</text>
</comment>
<protein>
    <submittedName>
        <fullName evidence="1">Uncharacterized protein</fullName>
    </submittedName>
</protein>
<dbReference type="Proteomes" id="UP001204798">
    <property type="component" value="Unassembled WGS sequence"/>
</dbReference>